<evidence type="ECO:0000259" key="3">
    <source>
        <dbReference type="PROSITE" id="PS51272"/>
    </source>
</evidence>
<dbReference type="Gene3D" id="3.10.620.30">
    <property type="match status" value="1"/>
</dbReference>
<dbReference type="Pfam" id="PF01841">
    <property type="entry name" value="Transglut_core"/>
    <property type="match status" value="1"/>
</dbReference>
<evidence type="ECO:0000313" key="5">
    <source>
        <dbReference type="Proteomes" id="UP000823882"/>
    </source>
</evidence>
<dbReference type="AlphaFoldDB" id="A0A9D2NZI3"/>
<organism evidence="4 5">
    <name type="scientific">Candidatus Intestinimonas pullistercoris</name>
    <dbReference type="NCBI Taxonomy" id="2838623"/>
    <lineage>
        <taxon>Bacteria</taxon>
        <taxon>Bacillati</taxon>
        <taxon>Bacillota</taxon>
        <taxon>Clostridia</taxon>
        <taxon>Eubacteriales</taxon>
        <taxon>Intestinimonas</taxon>
    </lineage>
</organism>
<dbReference type="InterPro" id="IPR002931">
    <property type="entry name" value="Transglutaminase-like"/>
</dbReference>
<dbReference type="InterPro" id="IPR038765">
    <property type="entry name" value="Papain-like_cys_pep_sf"/>
</dbReference>
<reference evidence="4" key="1">
    <citation type="journal article" date="2021" name="PeerJ">
        <title>Extensive microbial diversity within the chicken gut microbiome revealed by metagenomics and culture.</title>
        <authorList>
            <person name="Gilroy R."/>
            <person name="Ravi A."/>
            <person name="Getino M."/>
            <person name="Pursley I."/>
            <person name="Horton D.L."/>
            <person name="Alikhan N.F."/>
            <person name="Baker D."/>
            <person name="Gharbi K."/>
            <person name="Hall N."/>
            <person name="Watson M."/>
            <person name="Adriaenssens E.M."/>
            <person name="Foster-Nyarko E."/>
            <person name="Jarju S."/>
            <person name="Secka A."/>
            <person name="Antonio M."/>
            <person name="Oren A."/>
            <person name="Chaudhuri R.R."/>
            <person name="La Ragione R."/>
            <person name="Hildebrand F."/>
            <person name="Pallen M.J."/>
        </authorList>
    </citation>
    <scope>NUCLEOTIDE SEQUENCE</scope>
    <source>
        <strain evidence="4">CHK186-1790</strain>
    </source>
</reference>
<dbReference type="SUPFAM" id="SSF52058">
    <property type="entry name" value="L domain-like"/>
    <property type="match status" value="1"/>
</dbReference>
<feature type="domain" description="SLH" evidence="3">
    <location>
        <begin position="677"/>
        <end position="746"/>
    </location>
</feature>
<dbReference type="PROSITE" id="PS51272">
    <property type="entry name" value="SLH"/>
    <property type="match status" value="2"/>
</dbReference>
<feature type="signal peptide" evidence="2">
    <location>
        <begin position="1"/>
        <end position="33"/>
    </location>
</feature>
<keyword evidence="1" id="KW-0677">Repeat</keyword>
<accession>A0A9D2NZI3</accession>
<evidence type="ECO:0000256" key="2">
    <source>
        <dbReference type="SAM" id="SignalP"/>
    </source>
</evidence>
<dbReference type="InterPro" id="IPR032675">
    <property type="entry name" value="LRR_dom_sf"/>
</dbReference>
<dbReference type="Pfam" id="PF00395">
    <property type="entry name" value="SLH"/>
    <property type="match status" value="2"/>
</dbReference>
<comment type="caution">
    <text evidence="4">The sequence shown here is derived from an EMBL/GenBank/DDBJ whole genome shotgun (WGS) entry which is preliminary data.</text>
</comment>
<dbReference type="InterPro" id="IPR026906">
    <property type="entry name" value="LRR_5"/>
</dbReference>
<dbReference type="InterPro" id="IPR053139">
    <property type="entry name" value="Surface_bspA-like"/>
</dbReference>
<dbReference type="PANTHER" id="PTHR45661">
    <property type="entry name" value="SURFACE ANTIGEN"/>
    <property type="match status" value="1"/>
</dbReference>
<feature type="domain" description="SLH" evidence="3">
    <location>
        <begin position="747"/>
        <end position="801"/>
    </location>
</feature>
<reference evidence="4" key="2">
    <citation type="submission" date="2021-04" db="EMBL/GenBank/DDBJ databases">
        <authorList>
            <person name="Gilroy R."/>
        </authorList>
    </citation>
    <scope>NUCLEOTIDE SEQUENCE</scope>
    <source>
        <strain evidence="4">CHK186-1790</strain>
    </source>
</reference>
<gene>
    <name evidence="4" type="ORF">H9701_02795</name>
</gene>
<dbReference type="PANTHER" id="PTHR45661:SF3">
    <property type="entry name" value="IG-LIKE DOMAIN-CONTAINING PROTEIN"/>
    <property type="match status" value="1"/>
</dbReference>
<dbReference type="Pfam" id="PF13306">
    <property type="entry name" value="LRR_5"/>
    <property type="match status" value="1"/>
</dbReference>
<name>A0A9D2NZI3_9FIRM</name>
<dbReference type="SUPFAM" id="SSF54001">
    <property type="entry name" value="Cysteine proteinases"/>
    <property type="match status" value="1"/>
</dbReference>
<sequence>MNRTKTKRRPSRLLALCLSLTVALGLLTVPVAAVDYQEGIDEYYEGHSTQQFGNNHLIFNVPVRYYDTAAGENVYSNTLQVSGVLMMDGLEEVAVTCGGVSRTVSASSGQKFSLELTLTHSGTAAAEVATRRSGETAFRNVTHGQYLYQRMPNSGYDLALSIREYERGSNGAYIAQNRNSPTPENQLLQPVPAAVAAMSAQIVGDETDRYAKMFLLYKWVTDNIAHDTAMESGAAEAVTDSESVLTLRRTNSTGYANLLRDLILAQGIPAITCETEYLTSGSYATAGATGVPHSHAEAYLDNGNPSIFGGERWVFMDPATDSLNTYTGGVLHTESANGYNTFDLYGMSVDLSYHYLDRSGLTHIDNGEGFILGGANFTEVWDYYGPGGEVTIPDGVTRINEGAFAGRPDITVVHFQEGLERIQDGAFRGCTGLTEISFPSSLEYVGSYAFAGCTGLERVDLSTLRTSNATIQTYAFAGCTSLRSIYIPDMHKFASYAFAGSGIRVLQFADDYTLSTYTNGQYAFSGIPYLTAVELPGSGTFDRISYRSFNEEGRVLDEPLQIYYKGTGEERENLVIDSGNELLWEGRWHYNSGIPEDMMARILSEELPPVTGLSLLPGYPTVSDWAQGTVEEAAELLQLAEVPFLQDTFDYTEDITRADFAALAVQTYEALTGDEVAYAPGDAVFADSTGDEAIAKAYNLGIMGGYNSADDRAEIQVGPNDLITREQAAAMLARLNEVLGQPLAAAERLPFTDSISDWAQDGVSRSYQAGIMTGTGADTFGAAENYTIEQAIVTMYRTYQF</sequence>
<evidence type="ECO:0000313" key="4">
    <source>
        <dbReference type="EMBL" id="HJC40466.1"/>
    </source>
</evidence>
<proteinExistence type="predicted"/>
<dbReference type="EMBL" id="DWWJ01000053">
    <property type="protein sequence ID" value="HJC40466.1"/>
    <property type="molecule type" value="Genomic_DNA"/>
</dbReference>
<protein>
    <submittedName>
        <fullName evidence="4">Leucine-rich repeat protein</fullName>
    </submittedName>
</protein>
<keyword evidence="2" id="KW-0732">Signal</keyword>
<dbReference type="Proteomes" id="UP000823882">
    <property type="component" value="Unassembled WGS sequence"/>
</dbReference>
<dbReference type="Gene3D" id="3.80.10.10">
    <property type="entry name" value="Ribonuclease Inhibitor"/>
    <property type="match status" value="1"/>
</dbReference>
<dbReference type="InterPro" id="IPR001119">
    <property type="entry name" value="SLH_dom"/>
</dbReference>
<evidence type="ECO:0000256" key="1">
    <source>
        <dbReference type="ARBA" id="ARBA00022737"/>
    </source>
</evidence>
<feature type="chain" id="PRO_5038995026" evidence="2">
    <location>
        <begin position="34"/>
        <end position="801"/>
    </location>
</feature>